<dbReference type="Gene3D" id="2.60.120.380">
    <property type="match status" value="1"/>
</dbReference>
<evidence type="ECO:0000256" key="2">
    <source>
        <dbReference type="ARBA" id="ARBA00011073"/>
    </source>
</evidence>
<dbReference type="CDD" id="cd07484">
    <property type="entry name" value="Peptidases_S8_Thermitase_like"/>
    <property type="match status" value="1"/>
</dbReference>
<dbReference type="Gene3D" id="2.60.40.10">
    <property type="entry name" value="Immunoglobulins"/>
    <property type="match status" value="1"/>
</dbReference>
<accession>A0ABV5LZE1</accession>
<dbReference type="InterPro" id="IPR022398">
    <property type="entry name" value="Peptidase_S8_His-AS"/>
</dbReference>
<dbReference type="SUPFAM" id="SSF69318">
    <property type="entry name" value="Integrin alpha N-terminal domain"/>
    <property type="match status" value="3"/>
</dbReference>
<dbReference type="PRINTS" id="PR00723">
    <property type="entry name" value="SUBTILISIN"/>
</dbReference>
<comment type="caution">
    <text evidence="13">The sequence shown here is derived from an EMBL/GenBank/DDBJ whole genome shotgun (WGS) entry which is preliminary data.</text>
</comment>
<dbReference type="InterPro" id="IPR003961">
    <property type="entry name" value="FN3_dom"/>
</dbReference>
<gene>
    <name evidence="13" type="ORF">ACFFTR_02210</name>
</gene>
<dbReference type="InterPro" id="IPR050131">
    <property type="entry name" value="Peptidase_S8_subtilisin-like"/>
</dbReference>
<dbReference type="InterPro" id="IPR023827">
    <property type="entry name" value="Peptidase_S8_Asp-AS"/>
</dbReference>
<proteinExistence type="inferred from homology"/>
<dbReference type="InterPro" id="IPR015500">
    <property type="entry name" value="Peptidase_S8_subtilisin-rel"/>
</dbReference>
<keyword evidence="5 11" id="KW-0732">Signal</keyword>
<feature type="active site" description="Charge relay system" evidence="8">
    <location>
        <position position="209"/>
    </location>
</feature>
<comment type="similarity">
    <text evidence="2 8 9">Belongs to the peptidase S8 family.</text>
</comment>
<comment type="subcellular location">
    <subcellularLocation>
        <location evidence="1">Secreted</location>
    </subcellularLocation>
</comment>
<dbReference type="InterPro" id="IPR028994">
    <property type="entry name" value="Integrin_alpha_N"/>
</dbReference>
<feature type="active site" description="Charge relay system" evidence="8">
    <location>
        <position position="366"/>
    </location>
</feature>
<evidence type="ECO:0000313" key="14">
    <source>
        <dbReference type="Proteomes" id="UP001589608"/>
    </source>
</evidence>
<dbReference type="InterPro" id="IPR000209">
    <property type="entry name" value="Peptidase_S8/S53_dom"/>
</dbReference>
<feature type="active site" description="Charge relay system" evidence="8">
    <location>
        <position position="172"/>
    </location>
</feature>
<name>A0ABV5LZE1_9ACTN</name>
<dbReference type="Gene3D" id="3.40.50.200">
    <property type="entry name" value="Peptidase S8/S53 domain"/>
    <property type="match status" value="1"/>
</dbReference>
<feature type="region of interest" description="Disordered" evidence="10">
    <location>
        <begin position="31"/>
        <end position="58"/>
    </location>
</feature>
<evidence type="ECO:0000256" key="10">
    <source>
        <dbReference type="SAM" id="MobiDB-lite"/>
    </source>
</evidence>
<evidence type="ECO:0000313" key="13">
    <source>
        <dbReference type="EMBL" id="MFB9441900.1"/>
    </source>
</evidence>
<dbReference type="InterPro" id="IPR036852">
    <property type="entry name" value="Peptidase_S8/S53_dom_sf"/>
</dbReference>
<keyword evidence="14" id="KW-1185">Reference proteome</keyword>
<dbReference type="Gene3D" id="2.40.128.340">
    <property type="match status" value="1"/>
</dbReference>
<feature type="compositionally biased region" description="Basic and acidic residues" evidence="10">
    <location>
        <begin position="37"/>
        <end position="56"/>
    </location>
</feature>
<dbReference type="Proteomes" id="UP001589608">
    <property type="component" value="Unassembled WGS sequence"/>
</dbReference>
<evidence type="ECO:0000256" key="8">
    <source>
        <dbReference type="PROSITE-ProRule" id="PRU01240"/>
    </source>
</evidence>
<dbReference type="InterPro" id="IPR013783">
    <property type="entry name" value="Ig-like_fold"/>
</dbReference>
<dbReference type="PROSITE" id="PS51892">
    <property type="entry name" value="SUBTILASE"/>
    <property type="match status" value="1"/>
</dbReference>
<dbReference type="Pfam" id="PF00082">
    <property type="entry name" value="Peptidase_S8"/>
    <property type="match status" value="1"/>
</dbReference>
<organism evidence="13 14">
    <name type="scientific">Dactylosporangium vinaceum</name>
    <dbReference type="NCBI Taxonomy" id="53362"/>
    <lineage>
        <taxon>Bacteria</taxon>
        <taxon>Bacillati</taxon>
        <taxon>Actinomycetota</taxon>
        <taxon>Actinomycetes</taxon>
        <taxon>Micromonosporales</taxon>
        <taxon>Micromonosporaceae</taxon>
        <taxon>Dactylosporangium</taxon>
    </lineage>
</organism>
<dbReference type="Gene3D" id="2.130.10.130">
    <property type="entry name" value="Integrin alpha, N-terminal"/>
    <property type="match status" value="2"/>
</dbReference>
<dbReference type="InterPro" id="IPR013517">
    <property type="entry name" value="FG-GAP"/>
</dbReference>
<evidence type="ECO:0000256" key="9">
    <source>
        <dbReference type="RuleBase" id="RU003355"/>
    </source>
</evidence>
<feature type="domain" description="Fibronectin type-III" evidence="12">
    <location>
        <begin position="1005"/>
        <end position="1099"/>
    </location>
</feature>
<dbReference type="PANTHER" id="PTHR43806:SF11">
    <property type="entry name" value="CEREVISIN-RELATED"/>
    <property type="match status" value="1"/>
</dbReference>
<evidence type="ECO:0000256" key="1">
    <source>
        <dbReference type="ARBA" id="ARBA00004613"/>
    </source>
</evidence>
<evidence type="ECO:0000256" key="7">
    <source>
        <dbReference type="ARBA" id="ARBA00022825"/>
    </source>
</evidence>
<keyword evidence="4 8" id="KW-0645">Protease</keyword>
<keyword evidence="7 8" id="KW-0720">Serine protease</keyword>
<evidence type="ECO:0000259" key="12">
    <source>
        <dbReference type="PROSITE" id="PS50853"/>
    </source>
</evidence>
<dbReference type="Pfam" id="PF13205">
    <property type="entry name" value="Big_5"/>
    <property type="match status" value="1"/>
</dbReference>
<sequence>MGVTLSMLLRRAVAVACVLGAAALNPLGSPASAAPPADHKLTPQHLPKPDRSRDPKALSFDPHSVLVQFKPGASAASTDRAVTSRNAKVAGAVAGTRFTRVTTAGAATDLARELGKDPSVASVSLNYRRQASTTPNDPGYTYGDQSYLNTVRMPLAWDRSTGSADQIIAVVDTGVDGQHPDLAGRVLAGYNAITRTAIAAGANSDDYGHGSMVAGIAAADTNNGIGVAGVDWNARILPVKVLDQDGNGYDADIAAGIVWAADHGAKVINLSLGGPGDTPILHDAVTYATGKGSLLVVAAGNSADSEPQYPAAYPEVLAVAATDANGKLTDFSTYGDWVDVAAPGFGIVSTSVPQNGYEYFIGDGTSFAAPIVSGVAALMRANNPALTPAQLLATIKGTARDAGPRGFDKYFGNGVLDAYAALGGGWAPEFPQASLGAGEPNDVPARATAFTAPVTGTIGIEGDVDWYRFDSTGIRSATVTVTSPSYDFDRAQNIDAVLAVYDKDLKLVGQGDDPASGSASVSLTLGAGTYYVAVRNRGGDADDRPYTLAVTDGPGTPQQFQPWQATATGSRPQVVTVGDVTGDGRNDVVLATGYYFDPDNDYKLFVFAQNVDGTLAAPVKYTTQLQSPLDSPALALLDTNGDGRKDVALTSNAGLQLFRQTAAGALTDAGLVAGTAGATRVTAADIDADGDADLIVADTAGSQLLTQGPAGTFTASSVSANGSAEYEVGDVDGDGRTDIVSFSSTAVIVYHNTATGWTETDHAAVHGTSNVGGVEVADLTGDGKADIAATVTGNLQDAKVNVFKQNAAGGLDAPVTYATVDLPQAVEAADITGDGRTDLVTAHPGFNKVSVLPQTTGGQLGTPITAFVPFQGSDTQALALGDVNGDNRIDAVVVDPNSGLEVLRSAFGPTPGGEAAWVKSTSIADFATGVALDAKPTITFARTVDTSTVKLVHGVTGQAVPATVSYDAGTATATITPAAALQDNTAYRVVVGNVFSSTFRTVDTAPAAVTGLQADGATAVVSWTAPAITDLDQVIVRAGTTLPDSVTAGIGLYAGAGTSFTAANLKPGVAYTVRAFTRDRSGKITAGPSVSLTVNAYKLKVDFNGDGNTDVAGIDANSDIKLYKGDGTGKLVGNDGYMWPAGGLWNGFK</sequence>
<evidence type="ECO:0000256" key="6">
    <source>
        <dbReference type="ARBA" id="ARBA00022801"/>
    </source>
</evidence>
<dbReference type="PROSITE" id="PS00136">
    <property type="entry name" value="SUBTILASE_ASP"/>
    <property type="match status" value="1"/>
</dbReference>
<evidence type="ECO:0000256" key="5">
    <source>
        <dbReference type="ARBA" id="ARBA00022729"/>
    </source>
</evidence>
<evidence type="ECO:0000256" key="4">
    <source>
        <dbReference type="ARBA" id="ARBA00022670"/>
    </source>
</evidence>
<keyword evidence="3" id="KW-0964">Secreted</keyword>
<feature type="non-terminal residue" evidence="13">
    <location>
        <position position="1149"/>
    </location>
</feature>
<dbReference type="InterPro" id="IPR032812">
    <property type="entry name" value="SbsA_Ig"/>
</dbReference>
<feature type="chain" id="PRO_5046751270" evidence="11">
    <location>
        <begin position="34"/>
        <end position="1149"/>
    </location>
</feature>
<evidence type="ECO:0000256" key="11">
    <source>
        <dbReference type="SAM" id="SignalP"/>
    </source>
</evidence>
<dbReference type="SUPFAM" id="SSF52743">
    <property type="entry name" value="Subtilisin-like"/>
    <property type="match status" value="1"/>
</dbReference>
<dbReference type="InterPro" id="IPR023828">
    <property type="entry name" value="Peptidase_S8_Ser-AS"/>
</dbReference>
<dbReference type="EMBL" id="JBHMCA010000009">
    <property type="protein sequence ID" value="MFB9441900.1"/>
    <property type="molecule type" value="Genomic_DNA"/>
</dbReference>
<dbReference type="Pfam" id="PF13517">
    <property type="entry name" value="FG-GAP_3"/>
    <property type="match status" value="3"/>
</dbReference>
<feature type="signal peptide" evidence="11">
    <location>
        <begin position="1"/>
        <end position="33"/>
    </location>
</feature>
<dbReference type="PROSITE" id="PS00137">
    <property type="entry name" value="SUBTILASE_HIS"/>
    <property type="match status" value="1"/>
</dbReference>
<dbReference type="InterPro" id="IPR034084">
    <property type="entry name" value="Thermitase-like_dom"/>
</dbReference>
<dbReference type="PROSITE" id="PS50853">
    <property type="entry name" value="FN3"/>
    <property type="match status" value="1"/>
</dbReference>
<dbReference type="PROSITE" id="PS00138">
    <property type="entry name" value="SUBTILASE_SER"/>
    <property type="match status" value="1"/>
</dbReference>
<protein>
    <submittedName>
        <fullName evidence="13">S8 family serine peptidase</fullName>
    </submittedName>
</protein>
<dbReference type="RefSeq" id="WP_380026890.1">
    <property type="nucleotide sequence ID" value="NZ_JBHMCA010000009.1"/>
</dbReference>
<evidence type="ECO:0000256" key="3">
    <source>
        <dbReference type="ARBA" id="ARBA00022525"/>
    </source>
</evidence>
<reference evidence="13 14" key="1">
    <citation type="submission" date="2024-09" db="EMBL/GenBank/DDBJ databases">
        <authorList>
            <person name="Sun Q."/>
            <person name="Mori K."/>
        </authorList>
    </citation>
    <scope>NUCLEOTIDE SEQUENCE [LARGE SCALE GENOMIC DNA]</scope>
    <source>
        <strain evidence="13 14">JCM 3307</strain>
    </source>
</reference>
<dbReference type="PANTHER" id="PTHR43806">
    <property type="entry name" value="PEPTIDASE S8"/>
    <property type="match status" value="1"/>
</dbReference>
<keyword evidence="6 8" id="KW-0378">Hydrolase</keyword>